<evidence type="ECO:0000256" key="2">
    <source>
        <dbReference type="ARBA" id="ARBA00023015"/>
    </source>
</evidence>
<keyword evidence="7" id="KW-1185">Reference proteome</keyword>
<reference evidence="6" key="1">
    <citation type="journal article" date="2022" name="ISME J.">
        <title>Identification of active gaseous-alkane degraders at natural gas seeps.</title>
        <authorList>
            <person name="Farhan Ul Haque M."/>
            <person name="Hernandez M."/>
            <person name="Crombie A.T."/>
            <person name="Murrell J.C."/>
        </authorList>
    </citation>
    <scope>NUCLEOTIDE SEQUENCE</scope>
    <source>
        <strain evidence="6">PC2</strain>
    </source>
</reference>
<dbReference type="PANTHER" id="PTHR44591:SF3">
    <property type="entry name" value="RESPONSE REGULATORY DOMAIN-CONTAINING PROTEIN"/>
    <property type="match status" value="1"/>
</dbReference>
<sequence>MAVSDETAGRKVDVLIIEDDHDDAYLLTRALKQVSRERGLRLDIRHSVNGLDAMGEVARKDMLNHLPNVVVVDLNMPVMDGGRFLKLLRSEMRLPGLRAVVLTTSTEKPVHDEARANGADMVFAKPSEQKELIVIARQILDFDADVAAV</sequence>
<dbReference type="InterPro" id="IPR001789">
    <property type="entry name" value="Sig_transdc_resp-reg_receiver"/>
</dbReference>
<dbReference type="PROSITE" id="PS50110">
    <property type="entry name" value="RESPONSE_REGULATORY"/>
    <property type="match status" value="1"/>
</dbReference>
<proteinExistence type="predicted"/>
<evidence type="ECO:0000313" key="6">
    <source>
        <dbReference type="EMBL" id="MCI4683770.1"/>
    </source>
</evidence>
<dbReference type="Pfam" id="PF00072">
    <property type="entry name" value="Response_reg"/>
    <property type="match status" value="1"/>
</dbReference>
<protein>
    <submittedName>
        <fullName evidence="6">Response regulator</fullName>
    </submittedName>
</protein>
<feature type="modified residue" description="4-aspartylphosphate" evidence="4">
    <location>
        <position position="73"/>
    </location>
</feature>
<accession>A0ABS9Z7W6</accession>
<evidence type="ECO:0000313" key="7">
    <source>
        <dbReference type="Proteomes" id="UP001139104"/>
    </source>
</evidence>
<keyword evidence="2" id="KW-0805">Transcription regulation</keyword>
<dbReference type="SUPFAM" id="SSF52172">
    <property type="entry name" value="CheY-like"/>
    <property type="match status" value="1"/>
</dbReference>
<feature type="domain" description="Response regulatory" evidence="5">
    <location>
        <begin position="13"/>
        <end position="140"/>
    </location>
</feature>
<dbReference type="PANTHER" id="PTHR44591">
    <property type="entry name" value="STRESS RESPONSE REGULATOR PROTEIN 1"/>
    <property type="match status" value="1"/>
</dbReference>
<dbReference type="SMART" id="SM00448">
    <property type="entry name" value="REC"/>
    <property type="match status" value="1"/>
</dbReference>
<dbReference type="Proteomes" id="UP001139104">
    <property type="component" value="Unassembled WGS sequence"/>
</dbReference>
<comment type="caution">
    <text evidence="6">The sequence shown here is derived from an EMBL/GenBank/DDBJ whole genome shotgun (WGS) entry which is preliminary data.</text>
</comment>
<evidence type="ECO:0000259" key="5">
    <source>
        <dbReference type="PROSITE" id="PS50110"/>
    </source>
</evidence>
<name>A0ABS9Z7W6_9HYPH</name>
<evidence type="ECO:0000256" key="3">
    <source>
        <dbReference type="ARBA" id="ARBA00023163"/>
    </source>
</evidence>
<evidence type="ECO:0000256" key="4">
    <source>
        <dbReference type="PROSITE-ProRule" id="PRU00169"/>
    </source>
</evidence>
<keyword evidence="1 4" id="KW-0597">Phosphoprotein</keyword>
<dbReference type="RefSeq" id="WP_243067701.1">
    <property type="nucleotide sequence ID" value="NZ_JAIVFK010000016.1"/>
</dbReference>
<keyword evidence="3" id="KW-0804">Transcription</keyword>
<gene>
    <name evidence="6" type="ORF">K2U94_13520</name>
</gene>
<organism evidence="6 7">
    <name type="scientific">Candidatus Rhodoblastus alkanivorans</name>
    <dbReference type="NCBI Taxonomy" id="2954117"/>
    <lineage>
        <taxon>Bacteria</taxon>
        <taxon>Pseudomonadati</taxon>
        <taxon>Pseudomonadota</taxon>
        <taxon>Alphaproteobacteria</taxon>
        <taxon>Hyphomicrobiales</taxon>
        <taxon>Rhodoblastaceae</taxon>
        <taxon>Rhodoblastus</taxon>
    </lineage>
</organism>
<dbReference type="Gene3D" id="3.40.50.2300">
    <property type="match status" value="1"/>
</dbReference>
<dbReference type="InterPro" id="IPR050595">
    <property type="entry name" value="Bact_response_regulator"/>
</dbReference>
<dbReference type="EMBL" id="JAIVFP010000001">
    <property type="protein sequence ID" value="MCI4683770.1"/>
    <property type="molecule type" value="Genomic_DNA"/>
</dbReference>
<dbReference type="InterPro" id="IPR011006">
    <property type="entry name" value="CheY-like_superfamily"/>
</dbReference>
<evidence type="ECO:0000256" key="1">
    <source>
        <dbReference type="ARBA" id="ARBA00022553"/>
    </source>
</evidence>